<feature type="compositionally biased region" description="Basic and acidic residues" evidence="5">
    <location>
        <begin position="188"/>
        <end position="204"/>
    </location>
</feature>
<feature type="region of interest" description="Disordered" evidence="5">
    <location>
        <begin position="247"/>
        <end position="327"/>
    </location>
</feature>
<evidence type="ECO:0000256" key="5">
    <source>
        <dbReference type="SAM" id="MobiDB-lite"/>
    </source>
</evidence>
<dbReference type="EMBL" id="AACS02000003">
    <property type="protein sequence ID" value="EAU91180.1"/>
    <property type="molecule type" value="Genomic_DNA"/>
</dbReference>
<keyword evidence="3" id="KW-0804">Transcription</keyword>
<feature type="compositionally biased region" description="Basic residues" evidence="5">
    <location>
        <begin position="316"/>
        <end position="327"/>
    </location>
</feature>
<evidence type="ECO:0000256" key="4">
    <source>
        <dbReference type="ARBA" id="ARBA00023242"/>
    </source>
</evidence>
<keyword evidence="2" id="KW-0240">DNA-directed RNA polymerase</keyword>
<dbReference type="OMA" id="YMQTASH"/>
<feature type="compositionally biased region" description="Acidic residues" evidence="5">
    <location>
        <begin position="168"/>
        <end position="187"/>
    </location>
</feature>
<dbReference type="GO" id="GO:0005736">
    <property type="term" value="C:RNA polymerase I complex"/>
    <property type="evidence" value="ECO:0007669"/>
    <property type="project" value="TreeGrafter"/>
</dbReference>
<feature type="compositionally biased region" description="Polar residues" evidence="5">
    <location>
        <begin position="256"/>
        <end position="266"/>
    </location>
</feature>
<dbReference type="CDD" id="cd04328">
    <property type="entry name" value="RNAP_I_Rpa43_N"/>
    <property type="match status" value="1"/>
</dbReference>
<dbReference type="OrthoDB" id="10250504at2759"/>
<feature type="compositionally biased region" description="Basic residues" evidence="5">
    <location>
        <begin position="1"/>
        <end position="11"/>
    </location>
</feature>
<dbReference type="InterPro" id="IPR041901">
    <property type="entry name" value="RNAP_I_Rpa43_N"/>
</dbReference>
<name>A8N6U3_COPC7</name>
<evidence type="ECO:0000259" key="6">
    <source>
        <dbReference type="Pfam" id="PF17875"/>
    </source>
</evidence>
<evidence type="ECO:0000313" key="8">
    <source>
        <dbReference type="Proteomes" id="UP000001861"/>
    </source>
</evidence>
<dbReference type="GO" id="GO:0006352">
    <property type="term" value="P:DNA-templated transcription initiation"/>
    <property type="evidence" value="ECO:0007669"/>
    <property type="project" value="InterPro"/>
</dbReference>
<feature type="domain" description="RPA43 OB" evidence="6">
    <location>
        <begin position="119"/>
        <end position="244"/>
    </location>
</feature>
<dbReference type="GeneID" id="6006992"/>
<dbReference type="GO" id="GO:0006362">
    <property type="term" value="P:transcription elongation by RNA polymerase I"/>
    <property type="evidence" value="ECO:0007669"/>
    <property type="project" value="TreeGrafter"/>
</dbReference>
<feature type="compositionally biased region" description="Acidic residues" evidence="5">
    <location>
        <begin position="270"/>
        <end position="292"/>
    </location>
</feature>
<dbReference type="eggNOG" id="KOG4134">
    <property type="taxonomic scope" value="Eukaryota"/>
</dbReference>
<dbReference type="InterPro" id="IPR041178">
    <property type="entry name" value="RPA43_OB"/>
</dbReference>
<dbReference type="AlphaFoldDB" id="A8N6U3"/>
<dbReference type="STRING" id="240176.A8N6U3"/>
<reference evidence="7 8" key="1">
    <citation type="journal article" date="2010" name="Proc. Natl. Acad. Sci. U.S.A.">
        <title>Insights into evolution of multicellular fungi from the assembled chromosomes of the mushroom Coprinopsis cinerea (Coprinus cinereus).</title>
        <authorList>
            <person name="Stajich J.E."/>
            <person name="Wilke S.K."/>
            <person name="Ahren D."/>
            <person name="Au C.H."/>
            <person name="Birren B.W."/>
            <person name="Borodovsky M."/>
            <person name="Burns C."/>
            <person name="Canback B."/>
            <person name="Casselton L.A."/>
            <person name="Cheng C.K."/>
            <person name="Deng J."/>
            <person name="Dietrich F.S."/>
            <person name="Fargo D.C."/>
            <person name="Farman M.L."/>
            <person name="Gathman A.C."/>
            <person name="Goldberg J."/>
            <person name="Guigo R."/>
            <person name="Hoegger P.J."/>
            <person name="Hooker J.B."/>
            <person name="Huggins A."/>
            <person name="James T.Y."/>
            <person name="Kamada T."/>
            <person name="Kilaru S."/>
            <person name="Kodira C."/>
            <person name="Kues U."/>
            <person name="Kupfer D."/>
            <person name="Kwan H.S."/>
            <person name="Lomsadze A."/>
            <person name="Li W."/>
            <person name="Lilly W.W."/>
            <person name="Ma L.J."/>
            <person name="Mackey A.J."/>
            <person name="Manning G."/>
            <person name="Martin F."/>
            <person name="Muraguchi H."/>
            <person name="Natvig D.O."/>
            <person name="Palmerini H."/>
            <person name="Ramesh M.A."/>
            <person name="Rehmeyer C.J."/>
            <person name="Roe B.A."/>
            <person name="Shenoy N."/>
            <person name="Stanke M."/>
            <person name="Ter-Hovhannisyan V."/>
            <person name="Tunlid A."/>
            <person name="Velagapudi R."/>
            <person name="Vision T.J."/>
            <person name="Zeng Q."/>
            <person name="Zolan M.E."/>
            <person name="Pukkila P.J."/>
        </authorList>
    </citation>
    <scope>NUCLEOTIDE SEQUENCE [LARGE SCALE GENOMIC DNA]</scope>
    <source>
        <strain evidence="8">Okayama-7 / 130 / ATCC MYA-4618 / FGSC 9003</strain>
    </source>
</reference>
<dbReference type="KEGG" id="cci:CC1G_06815"/>
<protein>
    <recommendedName>
        <fullName evidence="6">RPA43 OB domain-containing protein</fullName>
    </recommendedName>
</protein>
<sequence>MAHSSPSRKKRPTDGQSTQPSKKQKKSAGGDAKKGKGKDSDFQVVSATLSISVPPVFAKNPQAGVEEMLDSLIMRYVPSLEGVVIAHSNLTFTTPTARIKDDCPFLVCNIRFDATVWNPKIGSKMKGRIILSSPDHISLLVHRTFNVSIPRHHIPSDEWEFEYGPAENDPEFGADAADEEGQAEGETEGVKEGEEQPVKTEEASTGKWVHRTTGERLGGTDKKVEFTVIGLTVANEMLSLVGSIQDDPFSPAHKPYQSTNTATKTKTSGEEDDADEPPDDDEDDESGSEEEDTMRLLKRKAAAAAKETSKSDTSKPSKKKKRKTDAS</sequence>
<proteinExistence type="predicted"/>
<keyword evidence="4" id="KW-0539">Nucleus</keyword>
<dbReference type="VEuPathDB" id="FungiDB:CC1G_06815"/>
<gene>
    <name evidence="7" type="ORF">CC1G_06815</name>
</gene>
<dbReference type="Pfam" id="PF17875">
    <property type="entry name" value="RPA43_OB"/>
    <property type="match status" value="1"/>
</dbReference>
<dbReference type="PANTHER" id="PTHR12709">
    <property type="entry name" value="DNA-DIRECTED RNA POLYMERASE II, III"/>
    <property type="match status" value="1"/>
</dbReference>
<feature type="region of interest" description="Disordered" evidence="5">
    <location>
        <begin position="1"/>
        <end position="39"/>
    </location>
</feature>
<keyword evidence="8" id="KW-1185">Reference proteome</keyword>
<dbReference type="Proteomes" id="UP000001861">
    <property type="component" value="Unassembled WGS sequence"/>
</dbReference>
<feature type="region of interest" description="Disordered" evidence="5">
    <location>
        <begin position="163"/>
        <end position="216"/>
    </location>
</feature>
<accession>A8N6U3</accession>
<dbReference type="InParanoid" id="A8N6U3"/>
<dbReference type="Gene3D" id="2.40.50.1060">
    <property type="match status" value="1"/>
</dbReference>
<organism evidence="7 8">
    <name type="scientific">Coprinopsis cinerea (strain Okayama-7 / 130 / ATCC MYA-4618 / FGSC 9003)</name>
    <name type="common">Inky cap fungus</name>
    <name type="synonym">Hormographiella aspergillata</name>
    <dbReference type="NCBI Taxonomy" id="240176"/>
    <lineage>
        <taxon>Eukaryota</taxon>
        <taxon>Fungi</taxon>
        <taxon>Dikarya</taxon>
        <taxon>Basidiomycota</taxon>
        <taxon>Agaricomycotina</taxon>
        <taxon>Agaricomycetes</taxon>
        <taxon>Agaricomycetidae</taxon>
        <taxon>Agaricales</taxon>
        <taxon>Agaricineae</taxon>
        <taxon>Psathyrellaceae</taxon>
        <taxon>Coprinopsis</taxon>
    </lineage>
</organism>
<evidence type="ECO:0000256" key="1">
    <source>
        <dbReference type="ARBA" id="ARBA00004123"/>
    </source>
</evidence>
<comment type="subcellular location">
    <subcellularLocation>
        <location evidence="1">Nucleus</location>
    </subcellularLocation>
</comment>
<evidence type="ECO:0000256" key="2">
    <source>
        <dbReference type="ARBA" id="ARBA00022478"/>
    </source>
</evidence>
<evidence type="ECO:0000313" key="7">
    <source>
        <dbReference type="EMBL" id="EAU91180.1"/>
    </source>
</evidence>
<evidence type="ECO:0000256" key="3">
    <source>
        <dbReference type="ARBA" id="ARBA00023163"/>
    </source>
</evidence>
<dbReference type="Gene3D" id="3.30.1490.120">
    <property type="entry name" value="RNA polymerase Rpb7-like, N-terminal domain"/>
    <property type="match status" value="1"/>
</dbReference>
<comment type="caution">
    <text evidence="7">The sequence shown here is derived from an EMBL/GenBank/DDBJ whole genome shotgun (WGS) entry which is preliminary data.</text>
</comment>
<dbReference type="PANTHER" id="PTHR12709:SF5">
    <property type="entry name" value="DNA-DIRECTED RNA POLYMERASE I SUBUNIT RPA43"/>
    <property type="match status" value="1"/>
</dbReference>
<dbReference type="RefSeq" id="XP_001830549.1">
    <property type="nucleotide sequence ID" value="XM_001830497.1"/>
</dbReference>
<dbReference type="InterPro" id="IPR045113">
    <property type="entry name" value="Rpb7-like"/>
</dbReference>
<dbReference type="InterPro" id="IPR036898">
    <property type="entry name" value="RNA_pol_Rpb7-like_N_sf"/>
</dbReference>